<dbReference type="AlphaFoldDB" id="A0A8J2WA12"/>
<keyword evidence="2" id="KW-1185">Reference proteome</keyword>
<reference evidence="1" key="1">
    <citation type="submission" date="2021-09" db="EMBL/GenBank/DDBJ databases">
        <authorList>
            <person name="Martin H S."/>
        </authorList>
    </citation>
    <scope>NUCLEOTIDE SEQUENCE</scope>
</reference>
<dbReference type="EMBL" id="CAKASE010000074">
    <property type="protein sequence ID" value="CAG9576377.1"/>
    <property type="molecule type" value="Genomic_DNA"/>
</dbReference>
<proteinExistence type="predicted"/>
<comment type="caution">
    <text evidence="1">The sequence shown here is derived from an EMBL/GenBank/DDBJ whole genome shotgun (WGS) entry which is preliminary data.</text>
</comment>
<dbReference type="Proteomes" id="UP000789524">
    <property type="component" value="Unassembled WGS sequence"/>
</dbReference>
<name>A0A8J2WA12_9NEOP</name>
<sequence>MLVAVAAEGAPPGADFYKGFQFNGVAMHALPAPSPICAPALAVSTPPDYKQKKGVRPPLLQPRLLDPSMYPRLNLSFVRVLSLSNPCLSLSCVESMYVTPPSSSSPAAVHLFILPSIPMTCFH</sequence>
<gene>
    <name evidence="1" type="ORF">DCHRY22_LOCUS12029</name>
</gene>
<protein>
    <submittedName>
        <fullName evidence="1">(African queen) hypothetical protein</fullName>
    </submittedName>
</protein>
<organism evidence="1 2">
    <name type="scientific">Danaus chrysippus</name>
    <name type="common">African queen</name>
    <dbReference type="NCBI Taxonomy" id="151541"/>
    <lineage>
        <taxon>Eukaryota</taxon>
        <taxon>Metazoa</taxon>
        <taxon>Ecdysozoa</taxon>
        <taxon>Arthropoda</taxon>
        <taxon>Hexapoda</taxon>
        <taxon>Insecta</taxon>
        <taxon>Pterygota</taxon>
        <taxon>Neoptera</taxon>
        <taxon>Endopterygota</taxon>
        <taxon>Lepidoptera</taxon>
        <taxon>Glossata</taxon>
        <taxon>Ditrysia</taxon>
        <taxon>Papilionoidea</taxon>
        <taxon>Nymphalidae</taxon>
        <taxon>Danainae</taxon>
        <taxon>Danaini</taxon>
        <taxon>Danaina</taxon>
        <taxon>Danaus</taxon>
        <taxon>Anosia</taxon>
    </lineage>
</organism>
<evidence type="ECO:0000313" key="2">
    <source>
        <dbReference type="Proteomes" id="UP000789524"/>
    </source>
</evidence>
<accession>A0A8J2WA12</accession>
<evidence type="ECO:0000313" key="1">
    <source>
        <dbReference type="EMBL" id="CAG9576377.1"/>
    </source>
</evidence>